<feature type="transmembrane region" description="Helical" evidence="13">
    <location>
        <begin position="51"/>
        <end position="69"/>
    </location>
</feature>
<sequence length="482" mass="52353">MDTCRTATSPPAKGSPARNQLGLTNIQTRTVTICIVAPAIIAFGGYSERCATILIFFVTFMCGIEWSGVKRHLKVALLMSMENAARSTPHSPAQPLTQLVGLVARPPPPSPCIEGVPLCPEEYDLPVAPVSSYNVLKHLGWALLSLAAYTGEEAFITALEFYFIVFVVVTLTAHNRLELKVEHAMRRLGQQLSSVPHDSSRGAADVVCNGGSASTSVAAFKTEPDLSLMDQSLAKKERVAKAQRDYFLLMELRMIAERQPTEQFLDFCLDIFGILWIAGITTPLFVYHLTNVGVPWLASTLIGNFMNDIAALVVGRSLSTLRERYSKIYDVTDEKAPVTGSASHSSKRPLKEANVVVRMVLGSPHHLYRAISPNKSVEGAVAGVIVNALCFTGLMFFFYWGWFSAPAANVVDPAFQNVALWLLLGTIMGVLGVCGDLLQSLLKRAARVKDQALLSQGMEAFSIVWMACCSSSRSCTVPCASS</sequence>
<evidence type="ECO:0000256" key="2">
    <source>
        <dbReference type="ARBA" id="ARBA00022475"/>
    </source>
</evidence>
<keyword evidence="15" id="KW-1185">Reference proteome</keyword>
<evidence type="ECO:0000256" key="5">
    <source>
        <dbReference type="ARBA" id="ARBA00022692"/>
    </source>
</evidence>
<keyword evidence="6" id="KW-0548">Nucleotidyltransferase</keyword>
<evidence type="ECO:0000256" key="8">
    <source>
        <dbReference type="ARBA" id="ARBA00023098"/>
    </source>
</evidence>
<dbReference type="PANTHER" id="PTHR46382:SF1">
    <property type="entry name" value="PHOSPHATIDATE CYTIDYLYLTRANSFERASE"/>
    <property type="match status" value="1"/>
</dbReference>
<evidence type="ECO:0000256" key="10">
    <source>
        <dbReference type="ARBA" id="ARBA00023209"/>
    </source>
</evidence>
<comment type="subcellular location">
    <subcellularLocation>
        <location evidence="1">Cell membrane</location>
        <topology evidence="1">Multi-pass membrane protein</topology>
    </subcellularLocation>
</comment>
<keyword evidence="4" id="KW-0808">Transferase</keyword>
<evidence type="ECO:0000256" key="6">
    <source>
        <dbReference type="ARBA" id="ARBA00022695"/>
    </source>
</evidence>
<evidence type="ECO:0000313" key="14">
    <source>
        <dbReference type="EMBL" id="GET91629.1"/>
    </source>
</evidence>
<keyword evidence="3" id="KW-0444">Lipid biosynthesis</keyword>
<dbReference type="GO" id="GO:0005886">
    <property type="term" value="C:plasma membrane"/>
    <property type="evidence" value="ECO:0007669"/>
    <property type="project" value="UniProtKB-SubCell"/>
</dbReference>
<feature type="transmembrane region" description="Helical" evidence="13">
    <location>
        <begin position="379"/>
        <end position="400"/>
    </location>
</feature>
<dbReference type="Pfam" id="PF01148">
    <property type="entry name" value="CTP_transf_1"/>
    <property type="match status" value="1"/>
</dbReference>
<keyword evidence="5 13" id="KW-0812">Transmembrane</keyword>
<evidence type="ECO:0000256" key="12">
    <source>
        <dbReference type="SAM" id="MobiDB-lite"/>
    </source>
</evidence>
<dbReference type="Proteomes" id="UP000419144">
    <property type="component" value="Unassembled WGS sequence"/>
</dbReference>
<keyword evidence="8" id="KW-0443">Lipid metabolism</keyword>
<keyword evidence="7 13" id="KW-1133">Transmembrane helix</keyword>
<evidence type="ECO:0000256" key="1">
    <source>
        <dbReference type="ARBA" id="ARBA00004651"/>
    </source>
</evidence>
<keyword evidence="10" id="KW-0594">Phospholipid biosynthesis</keyword>
<feature type="transmembrane region" description="Helical" evidence="13">
    <location>
        <begin position="154"/>
        <end position="177"/>
    </location>
</feature>
<feature type="region of interest" description="Disordered" evidence="12">
    <location>
        <begin position="1"/>
        <end position="20"/>
    </location>
</feature>
<evidence type="ECO:0000256" key="7">
    <source>
        <dbReference type="ARBA" id="ARBA00022989"/>
    </source>
</evidence>
<protein>
    <submittedName>
        <fullName evidence="14">Phosphatidate cytidylyltransferase-like protein</fullName>
    </submittedName>
</protein>
<dbReference type="OrthoDB" id="10260889at2759"/>
<evidence type="ECO:0000256" key="9">
    <source>
        <dbReference type="ARBA" id="ARBA00023136"/>
    </source>
</evidence>
<keyword evidence="2" id="KW-1003">Cell membrane</keyword>
<organism evidence="14 15">
    <name type="scientific">Leishmania tarentolae</name>
    <name type="common">Sauroleishmania tarentolae</name>
    <dbReference type="NCBI Taxonomy" id="5689"/>
    <lineage>
        <taxon>Eukaryota</taxon>
        <taxon>Discoba</taxon>
        <taxon>Euglenozoa</taxon>
        <taxon>Kinetoplastea</taxon>
        <taxon>Metakinetoplastina</taxon>
        <taxon>Trypanosomatida</taxon>
        <taxon>Trypanosomatidae</taxon>
        <taxon>Leishmaniinae</taxon>
        <taxon>Leishmania</taxon>
        <taxon>lizard Leishmania</taxon>
    </lineage>
</organism>
<dbReference type="EMBL" id="BLBS01000049">
    <property type="protein sequence ID" value="GET91629.1"/>
    <property type="molecule type" value="Genomic_DNA"/>
</dbReference>
<dbReference type="AlphaFoldDB" id="A0A640KVT7"/>
<keyword evidence="9 13" id="KW-0472">Membrane</keyword>
<evidence type="ECO:0000256" key="4">
    <source>
        <dbReference type="ARBA" id="ARBA00022679"/>
    </source>
</evidence>
<evidence type="ECO:0000256" key="11">
    <source>
        <dbReference type="ARBA" id="ARBA00023264"/>
    </source>
</evidence>
<reference evidence="14" key="1">
    <citation type="submission" date="2019-11" db="EMBL/GenBank/DDBJ databases">
        <title>Leishmania tarentolae CDS.</title>
        <authorList>
            <person name="Goto Y."/>
            <person name="Yamagishi J."/>
        </authorList>
    </citation>
    <scope>NUCLEOTIDE SEQUENCE [LARGE SCALE GENOMIC DNA]</scope>
    <source>
        <strain evidence="14">Parrot Tar II</strain>
    </source>
</reference>
<dbReference type="GO" id="GO:0004605">
    <property type="term" value="F:phosphatidate cytidylyltransferase activity"/>
    <property type="evidence" value="ECO:0007669"/>
    <property type="project" value="TreeGrafter"/>
</dbReference>
<feature type="transmembrane region" description="Helical" evidence="13">
    <location>
        <begin position="293"/>
        <end position="314"/>
    </location>
</feature>
<gene>
    <name evidence="14" type="ORF">LtaPh_3230500</name>
</gene>
<feature type="transmembrane region" description="Helical" evidence="13">
    <location>
        <begin position="264"/>
        <end position="287"/>
    </location>
</feature>
<evidence type="ECO:0000313" key="15">
    <source>
        <dbReference type="Proteomes" id="UP000419144"/>
    </source>
</evidence>
<accession>A0A640KVT7</accession>
<dbReference type="GO" id="GO:0016024">
    <property type="term" value="P:CDP-diacylglycerol biosynthetic process"/>
    <property type="evidence" value="ECO:0007669"/>
    <property type="project" value="TreeGrafter"/>
</dbReference>
<keyword evidence="11" id="KW-1208">Phospholipid metabolism</keyword>
<dbReference type="VEuPathDB" id="TriTrypDB:LtaPh_3230500"/>
<proteinExistence type="predicted"/>
<feature type="transmembrane region" description="Helical" evidence="13">
    <location>
        <begin position="420"/>
        <end position="438"/>
    </location>
</feature>
<evidence type="ECO:0000256" key="13">
    <source>
        <dbReference type="SAM" id="Phobius"/>
    </source>
</evidence>
<evidence type="ECO:0000256" key="3">
    <source>
        <dbReference type="ARBA" id="ARBA00022516"/>
    </source>
</evidence>
<comment type="caution">
    <text evidence="14">The sequence shown here is derived from an EMBL/GenBank/DDBJ whole genome shotgun (WGS) entry which is preliminary data.</text>
</comment>
<dbReference type="PANTHER" id="PTHR46382">
    <property type="entry name" value="PHOSPHATIDATE CYTIDYLYLTRANSFERASE"/>
    <property type="match status" value="1"/>
</dbReference>
<name>A0A640KVT7_LEITA</name>